<keyword evidence="1" id="KW-0732">Signal</keyword>
<gene>
    <name evidence="2" type="ORF">CDAR_603741</name>
</gene>
<evidence type="ECO:0000313" key="3">
    <source>
        <dbReference type="Proteomes" id="UP001054837"/>
    </source>
</evidence>
<sequence length="135" mass="15308">MKWKFVGCVLVLCMVAAGAESCATENDCREDECCLTMRAKEPRGRCVKRGRERAVCSKEESKLFDNGGKFLRVCPCGSGLTCREAKKIQGIIGFERFSLMLFKCHKFNPQEKEKEVVEIEEFQGGKIIEEEIVDE</sequence>
<evidence type="ECO:0000256" key="1">
    <source>
        <dbReference type="SAM" id="SignalP"/>
    </source>
</evidence>
<protein>
    <recommendedName>
        <fullName evidence="4">Prokineticin domain-containing protein</fullName>
    </recommendedName>
</protein>
<evidence type="ECO:0008006" key="4">
    <source>
        <dbReference type="Google" id="ProtNLM"/>
    </source>
</evidence>
<reference evidence="2 3" key="1">
    <citation type="submission" date="2021-06" db="EMBL/GenBank/DDBJ databases">
        <title>Caerostris darwini draft genome.</title>
        <authorList>
            <person name="Kono N."/>
            <person name="Arakawa K."/>
        </authorList>
    </citation>
    <scope>NUCLEOTIDE SEQUENCE [LARGE SCALE GENOMIC DNA]</scope>
</reference>
<accession>A0AAV4T4W5</accession>
<proteinExistence type="predicted"/>
<keyword evidence="3" id="KW-1185">Reference proteome</keyword>
<feature type="chain" id="PRO_5043360519" description="Prokineticin domain-containing protein" evidence="1">
    <location>
        <begin position="20"/>
        <end position="135"/>
    </location>
</feature>
<name>A0AAV4T4W5_9ARAC</name>
<dbReference type="Proteomes" id="UP001054837">
    <property type="component" value="Unassembled WGS sequence"/>
</dbReference>
<dbReference type="AlphaFoldDB" id="A0AAV4T4W5"/>
<organism evidence="2 3">
    <name type="scientific">Caerostris darwini</name>
    <dbReference type="NCBI Taxonomy" id="1538125"/>
    <lineage>
        <taxon>Eukaryota</taxon>
        <taxon>Metazoa</taxon>
        <taxon>Ecdysozoa</taxon>
        <taxon>Arthropoda</taxon>
        <taxon>Chelicerata</taxon>
        <taxon>Arachnida</taxon>
        <taxon>Araneae</taxon>
        <taxon>Araneomorphae</taxon>
        <taxon>Entelegynae</taxon>
        <taxon>Araneoidea</taxon>
        <taxon>Araneidae</taxon>
        <taxon>Caerostris</taxon>
    </lineage>
</organism>
<feature type="signal peptide" evidence="1">
    <location>
        <begin position="1"/>
        <end position="19"/>
    </location>
</feature>
<dbReference type="Gene3D" id="2.10.80.10">
    <property type="entry name" value="Lipase, subunit A"/>
    <property type="match status" value="1"/>
</dbReference>
<comment type="caution">
    <text evidence="2">The sequence shown here is derived from an EMBL/GenBank/DDBJ whole genome shotgun (WGS) entry which is preliminary data.</text>
</comment>
<dbReference type="EMBL" id="BPLQ01009034">
    <property type="protein sequence ID" value="GIY41140.1"/>
    <property type="molecule type" value="Genomic_DNA"/>
</dbReference>
<evidence type="ECO:0000313" key="2">
    <source>
        <dbReference type="EMBL" id="GIY41140.1"/>
    </source>
</evidence>